<keyword evidence="9" id="KW-1185">Reference proteome</keyword>
<evidence type="ECO:0000256" key="6">
    <source>
        <dbReference type="RuleBase" id="RU361264"/>
    </source>
</evidence>
<evidence type="ECO:0000313" key="9">
    <source>
        <dbReference type="Proteomes" id="UP000655588"/>
    </source>
</evidence>
<dbReference type="GO" id="GO:0016192">
    <property type="term" value="P:vesicle-mediated transport"/>
    <property type="evidence" value="ECO:0007669"/>
    <property type="project" value="InterPro"/>
</dbReference>
<keyword evidence="3 6" id="KW-0812">Transmembrane</keyword>
<comment type="similarity">
    <text evidence="2 6">Belongs to the YIP1 family.</text>
</comment>
<accession>A0A833SA20</accession>
<protein>
    <recommendedName>
        <fullName evidence="6">Protein YIPF</fullName>
    </recommendedName>
</protein>
<organism evidence="8 9">
    <name type="scientific">Frieseomelitta varia</name>
    <dbReference type="NCBI Taxonomy" id="561572"/>
    <lineage>
        <taxon>Eukaryota</taxon>
        <taxon>Metazoa</taxon>
        <taxon>Ecdysozoa</taxon>
        <taxon>Arthropoda</taxon>
        <taxon>Hexapoda</taxon>
        <taxon>Insecta</taxon>
        <taxon>Pterygota</taxon>
        <taxon>Neoptera</taxon>
        <taxon>Endopterygota</taxon>
        <taxon>Hymenoptera</taxon>
        <taxon>Apocrita</taxon>
        <taxon>Aculeata</taxon>
        <taxon>Apoidea</taxon>
        <taxon>Anthophila</taxon>
        <taxon>Apidae</taxon>
        <taxon>Frieseomelitta</taxon>
    </lineage>
</organism>
<dbReference type="EMBL" id="WNWW01000252">
    <property type="protein sequence ID" value="KAF3427475.1"/>
    <property type="molecule type" value="Genomic_DNA"/>
</dbReference>
<evidence type="ECO:0000313" key="8">
    <source>
        <dbReference type="EMBL" id="KAF3427475.1"/>
    </source>
</evidence>
<evidence type="ECO:0000256" key="5">
    <source>
        <dbReference type="ARBA" id="ARBA00023136"/>
    </source>
</evidence>
<gene>
    <name evidence="8" type="ORF">E2986_05953</name>
</gene>
<keyword evidence="5 6" id="KW-0472">Membrane</keyword>
<dbReference type="InterPro" id="IPR039765">
    <property type="entry name" value="Yip5/YIPF1/YIPF2"/>
</dbReference>
<evidence type="ECO:0000256" key="4">
    <source>
        <dbReference type="ARBA" id="ARBA00022989"/>
    </source>
</evidence>
<comment type="caution">
    <text evidence="8">The sequence shown here is derived from an EMBL/GenBank/DDBJ whole genome shotgun (WGS) entry which is preliminary data.</text>
</comment>
<sequence length="312" mass="35644">MDGSQSKASESQFISFQDFPSINHEGNIAQAQLDVNTSSHQGFNNLSNDPTGIGIIEDLQGMPNKNEAVSHSFWTIEYYQKFFNVKTNDVVERIKRSMFPHNTDNYLISHIRPNPDLYGPFWICVTLIFSIAISGNLASYLQTANSSKYHWRYEFHIVSYAATCIFLYAWLLPLMLWGALKWTTNSRNTEEELIESYTTPGLLELLCLYGYSLAIYIPVTFLWTIQIEWLQWSLVAVATFLSGGVLLRSLLPLISGRYRIIYIVVVLGMHLLLAIGFMRYFFHIPSKSFPIEYVKTTTQMAVIKNSSHNTSG</sequence>
<feature type="transmembrane region" description="Helical" evidence="6">
    <location>
        <begin position="201"/>
        <end position="223"/>
    </location>
</feature>
<dbReference type="GO" id="GO:0031267">
    <property type="term" value="F:small GTPase binding"/>
    <property type="evidence" value="ECO:0007669"/>
    <property type="project" value="InterPro"/>
</dbReference>
<reference evidence="8" key="1">
    <citation type="submission" date="2019-11" db="EMBL/GenBank/DDBJ databases">
        <title>The nuclear and mitochondrial genomes of Frieseomelitta varia - a highly eusocial stingless bee (Meliponini) with a permanently sterile worker caste.</title>
        <authorList>
            <person name="Freitas F.C.P."/>
            <person name="Lourenco A.P."/>
            <person name="Nunes F.M.F."/>
            <person name="Paschoal A.R."/>
            <person name="Abreu F.C.P."/>
            <person name="Barbin F.O."/>
            <person name="Bataglia L."/>
            <person name="Cardoso-Junior C.A.M."/>
            <person name="Cervoni M.S."/>
            <person name="Silva S.R."/>
            <person name="Dalarmi F."/>
            <person name="Del Lama M.A."/>
            <person name="Depintor T.S."/>
            <person name="Ferreira K.M."/>
            <person name="Goria P.S."/>
            <person name="Jaskot M.C."/>
            <person name="Lago D.C."/>
            <person name="Luna-Lucena D."/>
            <person name="Moda L.M."/>
            <person name="Nascimento L."/>
            <person name="Pedrino M."/>
            <person name="Rabico F.O."/>
            <person name="Sanches F.C."/>
            <person name="Santos D.E."/>
            <person name="Santos C.G."/>
            <person name="Vieira J."/>
            <person name="Lopes T.F."/>
            <person name="Barchuk A.R."/>
            <person name="Hartfelder K."/>
            <person name="Simoes Z.L.P."/>
            <person name="Bitondi M.M.G."/>
            <person name="Pinheiro D.G."/>
        </authorList>
    </citation>
    <scope>NUCLEOTIDE SEQUENCE</scope>
    <source>
        <strain evidence="8">USP_RPSP 00005682</strain>
        <tissue evidence="8">Whole individual</tissue>
    </source>
</reference>
<keyword evidence="4 6" id="KW-1133">Transmembrane helix</keyword>
<feature type="transmembrane region" description="Helical" evidence="6">
    <location>
        <begin position="117"/>
        <end position="137"/>
    </location>
</feature>
<feature type="domain" description="Yip1" evidence="7">
    <location>
        <begin position="110"/>
        <end position="276"/>
    </location>
</feature>
<dbReference type="Pfam" id="PF04893">
    <property type="entry name" value="Yip1"/>
    <property type="match status" value="1"/>
</dbReference>
<feature type="transmembrane region" description="Helical" evidence="6">
    <location>
        <begin position="229"/>
        <end position="248"/>
    </location>
</feature>
<feature type="transmembrane region" description="Helical" evidence="6">
    <location>
        <begin position="260"/>
        <end position="282"/>
    </location>
</feature>
<name>A0A833SA20_9HYME</name>
<comment type="subcellular location">
    <subcellularLocation>
        <location evidence="6">Golgi apparatus membrane</location>
        <topology evidence="6">Multi-pass membrane protein</topology>
    </subcellularLocation>
    <subcellularLocation>
        <location evidence="1">Membrane</location>
        <topology evidence="1">Multi-pass membrane protein</topology>
    </subcellularLocation>
</comment>
<evidence type="ECO:0000256" key="2">
    <source>
        <dbReference type="ARBA" id="ARBA00010596"/>
    </source>
</evidence>
<dbReference type="PANTHER" id="PTHR12822:SF2">
    <property type="entry name" value="PROTEIN YIPF"/>
    <property type="match status" value="1"/>
</dbReference>
<proteinExistence type="inferred from homology"/>
<evidence type="ECO:0000256" key="3">
    <source>
        <dbReference type="ARBA" id="ARBA00022692"/>
    </source>
</evidence>
<dbReference type="Proteomes" id="UP000655588">
    <property type="component" value="Unassembled WGS sequence"/>
</dbReference>
<dbReference type="AlphaFoldDB" id="A0A833SA20"/>
<evidence type="ECO:0000256" key="1">
    <source>
        <dbReference type="ARBA" id="ARBA00004141"/>
    </source>
</evidence>
<dbReference type="PANTHER" id="PTHR12822">
    <property type="entry name" value="PROTEIN YIPF"/>
    <property type="match status" value="1"/>
</dbReference>
<dbReference type="OrthoDB" id="10256463at2759"/>
<evidence type="ECO:0000259" key="7">
    <source>
        <dbReference type="Pfam" id="PF04893"/>
    </source>
</evidence>
<dbReference type="GO" id="GO:0000139">
    <property type="term" value="C:Golgi membrane"/>
    <property type="evidence" value="ECO:0007669"/>
    <property type="project" value="UniProtKB-SubCell"/>
</dbReference>
<feature type="transmembrane region" description="Helical" evidence="6">
    <location>
        <begin position="157"/>
        <end position="180"/>
    </location>
</feature>
<dbReference type="InterPro" id="IPR006977">
    <property type="entry name" value="Yip1_dom"/>
</dbReference>